<protein>
    <submittedName>
        <fullName evidence="1">Uncharacterized protein</fullName>
    </submittedName>
</protein>
<name>A0A4C1XQX2_EUMVA</name>
<gene>
    <name evidence="1" type="ORF">EVAR_87536_1</name>
</gene>
<accession>A0A4C1XQX2</accession>
<comment type="caution">
    <text evidence="1">The sequence shown here is derived from an EMBL/GenBank/DDBJ whole genome shotgun (WGS) entry which is preliminary data.</text>
</comment>
<sequence>MGVQSIVETKIEIDCGSKIRVKNMTGIGMRSSTEMKIKKQGEDREAVQANMLEEMLRAQAASAMEHCALPNRRLRIQISDIHSCGGEKKDPRTTIDTCHR</sequence>
<dbReference type="AlphaFoldDB" id="A0A4C1XQX2"/>
<evidence type="ECO:0000313" key="2">
    <source>
        <dbReference type="Proteomes" id="UP000299102"/>
    </source>
</evidence>
<proteinExistence type="predicted"/>
<dbReference type="EMBL" id="BGZK01000932">
    <property type="protein sequence ID" value="GBP65560.1"/>
    <property type="molecule type" value="Genomic_DNA"/>
</dbReference>
<evidence type="ECO:0000313" key="1">
    <source>
        <dbReference type="EMBL" id="GBP65560.1"/>
    </source>
</evidence>
<organism evidence="1 2">
    <name type="scientific">Eumeta variegata</name>
    <name type="common">Bagworm moth</name>
    <name type="synonym">Eumeta japonica</name>
    <dbReference type="NCBI Taxonomy" id="151549"/>
    <lineage>
        <taxon>Eukaryota</taxon>
        <taxon>Metazoa</taxon>
        <taxon>Ecdysozoa</taxon>
        <taxon>Arthropoda</taxon>
        <taxon>Hexapoda</taxon>
        <taxon>Insecta</taxon>
        <taxon>Pterygota</taxon>
        <taxon>Neoptera</taxon>
        <taxon>Endopterygota</taxon>
        <taxon>Lepidoptera</taxon>
        <taxon>Glossata</taxon>
        <taxon>Ditrysia</taxon>
        <taxon>Tineoidea</taxon>
        <taxon>Psychidae</taxon>
        <taxon>Oiketicinae</taxon>
        <taxon>Eumeta</taxon>
    </lineage>
</organism>
<reference evidence="1 2" key="1">
    <citation type="journal article" date="2019" name="Commun. Biol.">
        <title>The bagworm genome reveals a unique fibroin gene that provides high tensile strength.</title>
        <authorList>
            <person name="Kono N."/>
            <person name="Nakamura H."/>
            <person name="Ohtoshi R."/>
            <person name="Tomita M."/>
            <person name="Numata K."/>
            <person name="Arakawa K."/>
        </authorList>
    </citation>
    <scope>NUCLEOTIDE SEQUENCE [LARGE SCALE GENOMIC DNA]</scope>
</reference>
<dbReference type="Proteomes" id="UP000299102">
    <property type="component" value="Unassembled WGS sequence"/>
</dbReference>
<keyword evidence="2" id="KW-1185">Reference proteome</keyword>